<dbReference type="InterPro" id="IPR026841">
    <property type="entry name" value="Aur1/Ipt1"/>
</dbReference>
<dbReference type="Proteomes" id="UP000515971">
    <property type="component" value="Chromosome"/>
</dbReference>
<keyword evidence="1" id="KW-0472">Membrane</keyword>
<feature type="domain" description="Inositolphosphotransferase Aur1/Ipt1" evidence="2">
    <location>
        <begin position="132"/>
        <end position="320"/>
    </location>
</feature>
<name>A0A7G9SGJ6_9SPHN</name>
<gene>
    <name evidence="3" type="ORF">H9L13_10025</name>
</gene>
<reference evidence="3 4" key="1">
    <citation type="submission" date="2020-08" db="EMBL/GenBank/DDBJ databases">
        <title>Genome sequence of Sphingomonas lutea KCTC 23642T.</title>
        <authorList>
            <person name="Hyun D.-W."/>
            <person name="Bae J.-W."/>
        </authorList>
    </citation>
    <scope>NUCLEOTIDE SEQUENCE [LARGE SCALE GENOMIC DNA]</scope>
    <source>
        <strain evidence="3 4">KCTC 23642</strain>
    </source>
</reference>
<dbReference type="Pfam" id="PF14378">
    <property type="entry name" value="PAP2_3"/>
    <property type="match status" value="1"/>
</dbReference>
<dbReference type="RefSeq" id="WP_187537563.1">
    <property type="nucleotide sequence ID" value="NZ_BAABJT010000001.1"/>
</dbReference>
<keyword evidence="1" id="KW-0812">Transmembrane</keyword>
<evidence type="ECO:0000313" key="3">
    <source>
        <dbReference type="EMBL" id="QNN66971.1"/>
    </source>
</evidence>
<feature type="transmembrane region" description="Helical" evidence="1">
    <location>
        <begin position="304"/>
        <end position="321"/>
    </location>
</feature>
<accession>A0A7G9SGJ6</accession>
<evidence type="ECO:0000259" key="2">
    <source>
        <dbReference type="Pfam" id="PF14378"/>
    </source>
</evidence>
<feature type="transmembrane region" description="Helical" evidence="1">
    <location>
        <begin position="280"/>
        <end position="298"/>
    </location>
</feature>
<dbReference type="AlphaFoldDB" id="A0A7G9SGJ6"/>
<sequence>MMGREAMLGDAAAVEPAMKPRLGFRQRTSSDAESAAVGLYRRFSLMIVVAALLVAVLLFLVTDVAFDPAGMGMAMLLLAVTTAGTLCRWTNPWLRRVGDACGMMGLTWTMALAGGFISLLGLRLRLPLADDALLRADRWLGVDGPQWIAAFLTRADWPAMVTMSYNHTVPVLTLSLAAQALAGCRAEAWRAAFCFAASLLTVCLVSILTPARGLGMWLTDATLAQLPGGAARYFWPSFDRFYSGGGDAVLTLAAIDGVVSFPSFHTVMGLITLGLWRHSPIGFGLALAWFVQMMAGTMPLGGHYFVDLLGGLGVWALWFAVSRRVERQH</sequence>
<organism evidence="3 4">
    <name type="scientific">Sphingomonas lutea</name>
    <dbReference type="NCBI Taxonomy" id="1045317"/>
    <lineage>
        <taxon>Bacteria</taxon>
        <taxon>Pseudomonadati</taxon>
        <taxon>Pseudomonadota</taxon>
        <taxon>Alphaproteobacteria</taxon>
        <taxon>Sphingomonadales</taxon>
        <taxon>Sphingomonadaceae</taxon>
        <taxon>Sphingomonas</taxon>
    </lineage>
</organism>
<feature type="transmembrane region" description="Helical" evidence="1">
    <location>
        <begin position="167"/>
        <end position="184"/>
    </location>
</feature>
<feature type="transmembrane region" description="Helical" evidence="1">
    <location>
        <begin position="248"/>
        <end position="273"/>
    </location>
</feature>
<feature type="transmembrane region" description="Helical" evidence="1">
    <location>
        <begin position="101"/>
        <end position="122"/>
    </location>
</feature>
<dbReference type="KEGG" id="slut:H9L13_10025"/>
<feature type="transmembrane region" description="Helical" evidence="1">
    <location>
        <begin position="68"/>
        <end position="89"/>
    </location>
</feature>
<dbReference type="EMBL" id="CP060718">
    <property type="protein sequence ID" value="QNN66971.1"/>
    <property type="molecule type" value="Genomic_DNA"/>
</dbReference>
<feature type="transmembrane region" description="Helical" evidence="1">
    <location>
        <begin position="191"/>
        <end position="209"/>
    </location>
</feature>
<evidence type="ECO:0000256" key="1">
    <source>
        <dbReference type="SAM" id="Phobius"/>
    </source>
</evidence>
<feature type="transmembrane region" description="Helical" evidence="1">
    <location>
        <begin position="43"/>
        <end position="62"/>
    </location>
</feature>
<protein>
    <submittedName>
        <fullName evidence="3">Phosphatase PAP2 family protein</fullName>
    </submittedName>
</protein>
<proteinExistence type="predicted"/>
<dbReference type="GO" id="GO:0016020">
    <property type="term" value="C:membrane"/>
    <property type="evidence" value="ECO:0007669"/>
    <property type="project" value="UniProtKB-SubCell"/>
</dbReference>
<evidence type="ECO:0000313" key="4">
    <source>
        <dbReference type="Proteomes" id="UP000515971"/>
    </source>
</evidence>
<keyword evidence="4" id="KW-1185">Reference proteome</keyword>
<keyword evidence="1" id="KW-1133">Transmembrane helix</keyword>